<accession>A0A1R3HZN9</accession>
<feature type="coiled-coil region" evidence="1">
    <location>
        <begin position="230"/>
        <end position="257"/>
    </location>
</feature>
<evidence type="ECO:0000313" key="2">
    <source>
        <dbReference type="EMBL" id="OMO75803.1"/>
    </source>
</evidence>
<evidence type="ECO:0000313" key="3">
    <source>
        <dbReference type="Proteomes" id="UP000187203"/>
    </source>
</evidence>
<comment type="caution">
    <text evidence="2">The sequence shown here is derived from an EMBL/GenBank/DDBJ whole genome shotgun (WGS) entry which is preliminary data.</text>
</comment>
<keyword evidence="1" id="KW-0175">Coiled coil</keyword>
<dbReference type="EMBL" id="AWUE01019153">
    <property type="protein sequence ID" value="OMO75803.1"/>
    <property type="molecule type" value="Genomic_DNA"/>
</dbReference>
<reference evidence="3" key="1">
    <citation type="submission" date="2013-09" db="EMBL/GenBank/DDBJ databases">
        <title>Corchorus olitorius genome sequencing.</title>
        <authorList>
            <person name="Alam M."/>
            <person name="Haque M.S."/>
            <person name="Islam M.S."/>
            <person name="Emdad E.M."/>
            <person name="Islam M.M."/>
            <person name="Ahmed B."/>
            <person name="Halim A."/>
            <person name="Hossen Q.M.M."/>
            <person name="Hossain M.Z."/>
            <person name="Ahmed R."/>
            <person name="Khan M.M."/>
            <person name="Islam R."/>
            <person name="Rashid M.M."/>
            <person name="Khan S.A."/>
            <person name="Rahman M.S."/>
            <person name="Alam M."/>
            <person name="Yahiya A.S."/>
            <person name="Khan M.S."/>
            <person name="Azam M.S."/>
            <person name="Haque T."/>
            <person name="Lashkar M.Z.H."/>
            <person name="Akhand A.I."/>
            <person name="Morshed G."/>
            <person name="Roy S."/>
            <person name="Uddin K.S."/>
            <person name="Rabeya T."/>
            <person name="Hossain A.S."/>
            <person name="Chowdhury A."/>
            <person name="Snigdha A.R."/>
            <person name="Mortoza M.S."/>
            <person name="Matin S.A."/>
            <person name="Hoque S.M.E."/>
            <person name="Islam M.K."/>
            <person name="Roy D.K."/>
            <person name="Haider R."/>
            <person name="Moosa M.M."/>
            <person name="Elias S.M."/>
            <person name="Hasan A.M."/>
            <person name="Jahan S."/>
            <person name="Shafiuddin M."/>
            <person name="Mahmood N."/>
            <person name="Shommy N.S."/>
        </authorList>
    </citation>
    <scope>NUCLEOTIDE SEQUENCE [LARGE SCALE GENOMIC DNA]</scope>
    <source>
        <strain evidence="3">cv. O-4</strain>
    </source>
</reference>
<organism evidence="2 3">
    <name type="scientific">Corchorus olitorius</name>
    <dbReference type="NCBI Taxonomy" id="93759"/>
    <lineage>
        <taxon>Eukaryota</taxon>
        <taxon>Viridiplantae</taxon>
        <taxon>Streptophyta</taxon>
        <taxon>Embryophyta</taxon>
        <taxon>Tracheophyta</taxon>
        <taxon>Spermatophyta</taxon>
        <taxon>Magnoliopsida</taxon>
        <taxon>eudicotyledons</taxon>
        <taxon>Gunneridae</taxon>
        <taxon>Pentapetalae</taxon>
        <taxon>rosids</taxon>
        <taxon>malvids</taxon>
        <taxon>Malvales</taxon>
        <taxon>Malvaceae</taxon>
        <taxon>Grewioideae</taxon>
        <taxon>Apeibeae</taxon>
        <taxon>Corchorus</taxon>
    </lineage>
</organism>
<proteinExistence type="predicted"/>
<dbReference type="Proteomes" id="UP000187203">
    <property type="component" value="Unassembled WGS sequence"/>
</dbReference>
<protein>
    <submittedName>
        <fullName evidence="2">Uncharacterized protein</fullName>
    </submittedName>
</protein>
<dbReference type="AlphaFoldDB" id="A0A1R3HZN9"/>
<gene>
    <name evidence="2" type="ORF">COLO4_25872</name>
</gene>
<sequence length="436" mass="50809">MLQPEPLQIRPPQITNQNEVSEYTPFSPISEPMFEFDNIVNRVQRIYERHEGGFENVADYEDMMFALAREQSRFKHVCVEVVRHIGIMFSGIQGRHQNDPFDQPNDNQPIWDFNGNNLATINEEIPLVEKASENGQAQASASPSFICTVNEEDMVPLVIQFDNRGNFRKRPYRFEMMWTAYPVCKEVIKKAWYQELSGSRAFNLVQKLKISGNELQAWNKSAFGNLFERKIRVEAQLGELQERIDDQQKRENEEKVRAEMVEILEQEQLLWIQKSRANWIVRGERNTRTENQNEIEQEFIEHFKDVFSNREEASEQEIRASLDGLLIPSLIDEHNQILEQPFSREEIKTVAFQINPLKALGIDGKPVLSSRLIGILWEKTLKKQSLVSSIQDCIQSIGKQDEVMPKGPYNPVQVYFYPRKVHWGHVSIGDEILEKE</sequence>
<evidence type="ECO:0000256" key="1">
    <source>
        <dbReference type="SAM" id="Coils"/>
    </source>
</evidence>
<name>A0A1R3HZN9_9ROSI</name>
<keyword evidence="3" id="KW-1185">Reference proteome</keyword>